<evidence type="ECO:0000259" key="2">
    <source>
        <dbReference type="Pfam" id="PF03372"/>
    </source>
</evidence>
<dbReference type="GO" id="GO:0016020">
    <property type="term" value="C:membrane"/>
    <property type="evidence" value="ECO:0007669"/>
    <property type="project" value="GOC"/>
</dbReference>
<dbReference type="EMBL" id="BDQI01000016">
    <property type="protein sequence ID" value="GAX54980.1"/>
    <property type="molecule type" value="Genomic_DNA"/>
</dbReference>
<accession>A0A250VLY1</accession>
<dbReference type="GO" id="GO:0006506">
    <property type="term" value="P:GPI anchor biosynthetic process"/>
    <property type="evidence" value="ECO:0007669"/>
    <property type="project" value="TreeGrafter"/>
</dbReference>
<evidence type="ECO:0000313" key="4">
    <source>
        <dbReference type="Proteomes" id="UP000217446"/>
    </source>
</evidence>
<feature type="region of interest" description="Disordered" evidence="1">
    <location>
        <begin position="58"/>
        <end position="84"/>
    </location>
</feature>
<reference evidence="4" key="1">
    <citation type="submission" date="2017-05" db="EMBL/GenBank/DDBJ databases">
        <title>Streptomyces olivochromogenes NBRC 3561 whole genome shotgun sequence.</title>
        <authorList>
            <person name="Dohra H."/>
            <person name="Kodani S."/>
        </authorList>
    </citation>
    <scope>NUCLEOTIDE SEQUENCE [LARGE SCALE GENOMIC DNA]</scope>
    <source>
        <strain evidence="4">NBRC 3561</strain>
    </source>
</reference>
<keyword evidence="3" id="KW-0540">Nuclease</keyword>
<keyword evidence="4" id="KW-1185">Reference proteome</keyword>
<gene>
    <name evidence="3" type="ORF">SO3561_06534</name>
</gene>
<dbReference type="GO" id="GO:0004519">
    <property type="term" value="F:endonuclease activity"/>
    <property type="evidence" value="ECO:0007669"/>
    <property type="project" value="UniProtKB-KW"/>
</dbReference>
<dbReference type="Pfam" id="PF03372">
    <property type="entry name" value="Exo_endo_phos"/>
    <property type="match status" value="1"/>
</dbReference>
<dbReference type="InterPro" id="IPR005135">
    <property type="entry name" value="Endo/exonuclease/phosphatase"/>
</dbReference>
<evidence type="ECO:0000256" key="1">
    <source>
        <dbReference type="SAM" id="MobiDB-lite"/>
    </source>
</evidence>
<dbReference type="SUPFAM" id="SSF56219">
    <property type="entry name" value="DNase I-like"/>
    <property type="match status" value="1"/>
</dbReference>
<keyword evidence="3" id="KW-0255">Endonuclease</keyword>
<dbReference type="InterPro" id="IPR051916">
    <property type="entry name" value="GPI-anchor_lipid_remodeler"/>
</dbReference>
<dbReference type="PANTHER" id="PTHR14859">
    <property type="entry name" value="CALCOFLUOR WHITE HYPERSENSITIVE PROTEIN PRECURSOR"/>
    <property type="match status" value="1"/>
</dbReference>
<dbReference type="Proteomes" id="UP000217446">
    <property type="component" value="Unassembled WGS sequence"/>
</dbReference>
<name>A0A250VLY1_STROL</name>
<proteinExistence type="predicted"/>
<protein>
    <submittedName>
        <fullName evidence="3">Endonuclease/exonuclease/phosphatase</fullName>
    </submittedName>
</protein>
<dbReference type="STRING" id="1963.AQJ27_28515"/>
<comment type="caution">
    <text evidence="3">The sequence shown here is derived from an EMBL/GenBank/DDBJ whole genome shotgun (WGS) entry which is preliminary data.</text>
</comment>
<organism evidence="3 4">
    <name type="scientific">Streptomyces olivochromogenes</name>
    <dbReference type="NCBI Taxonomy" id="1963"/>
    <lineage>
        <taxon>Bacteria</taxon>
        <taxon>Bacillati</taxon>
        <taxon>Actinomycetota</taxon>
        <taxon>Actinomycetes</taxon>
        <taxon>Kitasatosporales</taxon>
        <taxon>Streptomycetaceae</taxon>
        <taxon>Streptomyces</taxon>
    </lineage>
</organism>
<sequence>MHSFVMAMTKQRLKLAIACWMFAPAQGAFRPVPDGPGGVGGVGSRIWKAAHAGYRGPDRYRDTGLTMNQQNQRSQRDQGTRRRPVRLATFNVLHGRPLPDGEPLSPAANPAEGPLARAVRSLDADVLALQELDRLQERSGGADQASVAADAAGLKHWRYASAIHARCTADRGWIRDPAEPGLRVYGPQDVGSATDVPSHGIALLSRFPVRDWRARRLAPAPLCMPLRMAGRPGLTLVRDQPRAALAAVLEGPGGPFTAVAVHLSFVPGWNIGQLLAVREWIADMPSPHVLLGDFNLVGAVPGVVLNAPRKARTPPSPRGWRDLARIPTYPAHRPIVQFDHVLASGVDVAAASGVRTPATGISDHRPLVLELPL</sequence>
<dbReference type="GO" id="GO:0004527">
    <property type="term" value="F:exonuclease activity"/>
    <property type="evidence" value="ECO:0007669"/>
    <property type="project" value="UniProtKB-KW"/>
</dbReference>
<feature type="domain" description="Endonuclease/exonuclease/phosphatase" evidence="2">
    <location>
        <begin position="88"/>
        <end position="364"/>
    </location>
</feature>
<keyword evidence="3" id="KW-0269">Exonuclease</keyword>
<evidence type="ECO:0000313" key="3">
    <source>
        <dbReference type="EMBL" id="GAX54980.1"/>
    </source>
</evidence>
<dbReference type="AlphaFoldDB" id="A0A250VLY1"/>
<dbReference type="Gene3D" id="3.60.10.10">
    <property type="entry name" value="Endonuclease/exonuclease/phosphatase"/>
    <property type="match status" value="1"/>
</dbReference>
<dbReference type="PANTHER" id="PTHR14859:SF15">
    <property type="entry name" value="ENDONUCLEASE_EXONUCLEASE_PHOSPHATASE DOMAIN-CONTAINING PROTEIN"/>
    <property type="match status" value="1"/>
</dbReference>
<keyword evidence="3" id="KW-0378">Hydrolase</keyword>
<dbReference type="InterPro" id="IPR036691">
    <property type="entry name" value="Endo/exonu/phosph_ase_sf"/>
</dbReference>